<dbReference type="Pfam" id="PF21788">
    <property type="entry name" value="TNP-like_GBD"/>
    <property type="match status" value="1"/>
</dbReference>
<organism evidence="3 4">
    <name type="scientific">Rhizophagus irregularis</name>
    <dbReference type="NCBI Taxonomy" id="588596"/>
    <lineage>
        <taxon>Eukaryota</taxon>
        <taxon>Fungi</taxon>
        <taxon>Fungi incertae sedis</taxon>
        <taxon>Mucoromycota</taxon>
        <taxon>Glomeromycotina</taxon>
        <taxon>Glomeromycetes</taxon>
        <taxon>Glomerales</taxon>
        <taxon>Glomeraceae</taxon>
        <taxon>Rhizophagus</taxon>
    </lineage>
</organism>
<dbReference type="VEuPathDB" id="FungiDB:FUN_007486"/>
<sequence>MTAHSLNSLIFSLAAKLECIGIHTCGSICDIAGENRTHIKSFDWYASKWSFGDIVEVNFNKDKKSFHAAKIINSNFERTKFIVCQIDCDNSKEIEIDQNFIRSPMPLKLEWNVNELCEFKNPRDSQWYLGKIINFNPIESTLSVELTGTAEGWKVFSYHISKFLRPVYDNQILLTNYKTINPITGEDWFFISDPTHVFKKLRNNLSRSHIGEKNSREIMINGKEISWRHIKGVYDHTCLHATAKATRLTKCHIWLSFWSKIRVDFAEHTLSKEVEDALLSIKELKNISEGTRDYIKYSRKYRQIMHSKINFQSLEDPRSMIQPKRISQDMLEGLFGTIRELGGDSSTQTLKSYGYDLNKYQITTLVSTEIKSVNYGVADSTGTGITTLARRDYRKDKKKSNNEDNYNYQKHFIRLTQLSSLSHNVFKSLLIDDLIMGKIKIPLESRNENVDQENYKIFTIKMNEKTL</sequence>
<dbReference type="AlphaFoldDB" id="A0A2N0NM04"/>
<dbReference type="EMBL" id="LLXJ01004622">
    <property type="protein sequence ID" value="PKB95608.1"/>
    <property type="molecule type" value="Genomic_DNA"/>
</dbReference>
<reference evidence="3 4" key="1">
    <citation type="submission" date="2016-04" db="EMBL/GenBank/DDBJ databases">
        <title>Genome analyses suggest a sexual origin of heterokaryosis in a supposedly ancient asexual fungus.</title>
        <authorList>
            <person name="Ropars J."/>
            <person name="Sedzielewska K."/>
            <person name="Noel J."/>
            <person name="Charron P."/>
            <person name="Farinelli L."/>
            <person name="Marton T."/>
            <person name="Kruger M."/>
            <person name="Pelin A."/>
            <person name="Brachmann A."/>
            <person name="Corradi N."/>
        </authorList>
    </citation>
    <scope>NUCLEOTIDE SEQUENCE [LARGE SCALE GENOMIC DNA]</scope>
    <source>
        <strain evidence="3 4">A5</strain>
    </source>
</reference>
<evidence type="ECO:0000313" key="3">
    <source>
        <dbReference type="EMBL" id="PKB95608.1"/>
    </source>
</evidence>
<feature type="signal peptide" evidence="1">
    <location>
        <begin position="1"/>
        <end position="19"/>
    </location>
</feature>
<dbReference type="InterPro" id="IPR048366">
    <property type="entry name" value="TNP-like_GBD"/>
</dbReference>
<reference evidence="3 4" key="2">
    <citation type="submission" date="2017-09" db="EMBL/GenBank/DDBJ databases">
        <title>Extensive intraspecific genome diversity in a model arbuscular mycorrhizal fungus.</title>
        <authorList>
            <person name="Chen E.C."/>
            <person name="Morin E."/>
            <person name="Beaudet D."/>
            <person name="Noel J."/>
            <person name="Ndikumana S."/>
            <person name="Charron P."/>
            <person name="St-Onge C."/>
            <person name="Giorgi J."/>
            <person name="Grigoriev I.V."/>
            <person name="Roux C."/>
            <person name="Martin F.M."/>
            <person name="Corradi N."/>
        </authorList>
    </citation>
    <scope>NUCLEOTIDE SEQUENCE [LARGE SCALE GENOMIC DNA]</scope>
    <source>
        <strain evidence="3 4">A5</strain>
    </source>
</reference>
<evidence type="ECO:0000256" key="1">
    <source>
        <dbReference type="SAM" id="SignalP"/>
    </source>
</evidence>
<feature type="chain" id="PRO_5014696514" description="Transposable element P transposase-like GTP-binding insertion domain-containing protein" evidence="1">
    <location>
        <begin position="20"/>
        <end position="467"/>
    </location>
</feature>
<dbReference type="VEuPathDB" id="FungiDB:RhiirFUN_014128"/>
<keyword evidence="1" id="KW-0732">Signal</keyword>
<protein>
    <recommendedName>
        <fullName evidence="2">Transposable element P transposase-like GTP-binding insertion domain-containing protein</fullName>
    </recommendedName>
</protein>
<name>A0A2N0NM04_9GLOM</name>
<dbReference type="VEuPathDB" id="FungiDB:RhiirA1_477449"/>
<evidence type="ECO:0000259" key="2">
    <source>
        <dbReference type="Pfam" id="PF21788"/>
    </source>
</evidence>
<dbReference type="VEuPathDB" id="FungiDB:FUN_013055"/>
<accession>A0A2N0NM04</accession>
<feature type="domain" description="Transposable element P transposase-like GTP-binding insertion" evidence="2">
    <location>
        <begin position="196"/>
        <end position="311"/>
    </location>
</feature>
<comment type="caution">
    <text evidence="3">The sequence shown here is derived from an EMBL/GenBank/DDBJ whole genome shotgun (WGS) entry which is preliminary data.</text>
</comment>
<dbReference type="Proteomes" id="UP000232722">
    <property type="component" value="Unassembled WGS sequence"/>
</dbReference>
<evidence type="ECO:0000313" key="4">
    <source>
        <dbReference type="Proteomes" id="UP000232722"/>
    </source>
</evidence>
<proteinExistence type="predicted"/>
<gene>
    <name evidence="3" type="ORF">RhiirA5_385891</name>
</gene>